<dbReference type="Pfam" id="PF21190">
    <property type="entry name" value="Bbp16"/>
    <property type="match status" value="1"/>
</dbReference>
<dbReference type="Gene3D" id="2.60.120.1110">
    <property type="match status" value="1"/>
</dbReference>
<dbReference type="EMBL" id="SRXU01000001">
    <property type="protein sequence ID" value="TGX45733.1"/>
    <property type="molecule type" value="Genomic_DNA"/>
</dbReference>
<dbReference type="Proteomes" id="UP000309848">
    <property type="component" value="Unassembled WGS sequence"/>
</dbReference>
<name>A0A4S1WRV7_9SPHN</name>
<proteinExistence type="predicted"/>
<dbReference type="OrthoDB" id="7596791at2"/>
<dbReference type="AlphaFoldDB" id="A0A4S1WRV7"/>
<evidence type="ECO:0000313" key="2">
    <source>
        <dbReference type="Proteomes" id="UP000309848"/>
    </source>
</evidence>
<gene>
    <name evidence="1" type="ORF">E5A74_00690</name>
</gene>
<accession>A0A4S1WRV7</accession>
<evidence type="ECO:0000313" key="1">
    <source>
        <dbReference type="EMBL" id="TGX45733.1"/>
    </source>
</evidence>
<dbReference type="InterPro" id="IPR048922">
    <property type="entry name" value="Bbp16"/>
</dbReference>
<dbReference type="RefSeq" id="WP_135981837.1">
    <property type="nucleotide sequence ID" value="NZ_JAASQM010000001.1"/>
</dbReference>
<sequence>MNTDKELLASEKQTVTSTPLVSTDSILMSGLSGQSRSRNLRAFAQVETSFTGGTGTALTVDLIQADNAALTTNVTVIGTSGAIANGSSNVNVAAGRRLLDIPLPEVTQAYLGFRYTSATGAYGAGAITAGLVVGTETPQASRPNAESHGF</sequence>
<keyword evidence="2" id="KW-1185">Reference proteome</keyword>
<protein>
    <submittedName>
        <fullName evidence="1">Uncharacterized protein</fullName>
    </submittedName>
</protein>
<comment type="caution">
    <text evidence="1">The sequence shown here is derived from an EMBL/GenBank/DDBJ whole genome shotgun (WGS) entry which is preliminary data.</text>
</comment>
<reference evidence="1 2" key="1">
    <citation type="submission" date="2019-04" db="EMBL/GenBank/DDBJ databases">
        <title>Sphingomonas psychrotolerans sp. nov., isolated from soil in the Tianshan Mountains, Xinjiang, China.</title>
        <authorList>
            <person name="Luo Y."/>
            <person name="Sheng H."/>
        </authorList>
    </citation>
    <scope>NUCLEOTIDE SEQUENCE [LARGE SCALE GENOMIC DNA]</scope>
    <source>
        <strain evidence="1 2">KIS18-15</strain>
    </source>
</reference>
<organism evidence="1 2">
    <name type="scientific">Sphingomonas naasensis</name>
    <dbReference type="NCBI Taxonomy" id="1344951"/>
    <lineage>
        <taxon>Bacteria</taxon>
        <taxon>Pseudomonadati</taxon>
        <taxon>Pseudomonadota</taxon>
        <taxon>Alphaproteobacteria</taxon>
        <taxon>Sphingomonadales</taxon>
        <taxon>Sphingomonadaceae</taxon>
        <taxon>Sphingomonas</taxon>
    </lineage>
</organism>